<gene>
    <name evidence="2" type="primary">LOC116306176</name>
</gene>
<dbReference type="GeneID" id="116306176"/>
<dbReference type="Proteomes" id="UP000515163">
    <property type="component" value="Unplaced"/>
</dbReference>
<organism evidence="1 2">
    <name type="scientific">Actinia tenebrosa</name>
    <name type="common">Australian red waratah sea anemone</name>
    <dbReference type="NCBI Taxonomy" id="6105"/>
    <lineage>
        <taxon>Eukaryota</taxon>
        <taxon>Metazoa</taxon>
        <taxon>Cnidaria</taxon>
        <taxon>Anthozoa</taxon>
        <taxon>Hexacorallia</taxon>
        <taxon>Actiniaria</taxon>
        <taxon>Actiniidae</taxon>
        <taxon>Actinia</taxon>
    </lineage>
</organism>
<dbReference type="InParanoid" id="A0A6P8J1V9"/>
<dbReference type="OrthoDB" id="10338358at2759"/>
<evidence type="ECO:0000313" key="1">
    <source>
        <dbReference type="Proteomes" id="UP000515163"/>
    </source>
</evidence>
<dbReference type="KEGG" id="aten:116306176"/>
<accession>A0A6P8J1V9</accession>
<protein>
    <submittedName>
        <fullName evidence="2">Uncharacterized protein LOC116306176</fullName>
    </submittedName>
</protein>
<keyword evidence="1" id="KW-1185">Reference proteome</keyword>
<sequence>MSNLGCSGEFINELRFIVLQHMIIDNKLGVCTHPDLSRLEQVFHDKEEYFTKIAHGKDLEADDFAPCAAKTNRRCATELAKEFMSNKKLCSDVSHFMDCYKSAPCDDKIYKDFIQFLKMDRENFKQKYAKELRELSCQ</sequence>
<dbReference type="AlphaFoldDB" id="A0A6P8J1V9"/>
<name>A0A6P8J1V9_ACTTE</name>
<evidence type="ECO:0000313" key="2">
    <source>
        <dbReference type="RefSeq" id="XP_031572088.1"/>
    </source>
</evidence>
<reference evidence="2" key="1">
    <citation type="submission" date="2025-08" db="UniProtKB">
        <authorList>
            <consortium name="RefSeq"/>
        </authorList>
    </citation>
    <scope>IDENTIFICATION</scope>
    <source>
        <tissue evidence="2">Tentacle</tissue>
    </source>
</reference>
<proteinExistence type="predicted"/>
<dbReference type="RefSeq" id="XP_031572088.1">
    <property type="nucleotide sequence ID" value="XM_031716228.1"/>
</dbReference>